<reference evidence="1 2" key="1">
    <citation type="journal article" date="2022" name="Genome Biol. Evol.">
        <title>The Spruce Budworm Genome: Reconstructing the Evolutionary History of Antifreeze Proteins.</title>
        <authorList>
            <person name="Beliveau C."/>
            <person name="Gagne P."/>
            <person name="Picq S."/>
            <person name="Vernygora O."/>
            <person name="Keeling C.I."/>
            <person name="Pinkney K."/>
            <person name="Doucet D."/>
            <person name="Wen F."/>
            <person name="Johnston J.S."/>
            <person name="Maaroufi H."/>
            <person name="Boyle B."/>
            <person name="Laroche J."/>
            <person name="Dewar K."/>
            <person name="Juretic N."/>
            <person name="Blackburn G."/>
            <person name="Nisole A."/>
            <person name="Brunet B."/>
            <person name="Brandao M."/>
            <person name="Lumley L."/>
            <person name="Duan J."/>
            <person name="Quan G."/>
            <person name="Lucarotti C.J."/>
            <person name="Roe A.D."/>
            <person name="Sperling F.A.H."/>
            <person name="Levesque R.C."/>
            <person name="Cusson M."/>
        </authorList>
    </citation>
    <scope>NUCLEOTIDE SEQUENCE [LARGE SCALE GENOMIC DNA]</scope>
    <source>
        <strain evidence="1">Glfc:IPQL:Cfum</strain>
    </source>
</reference>
<organism evidence="1 2">
    <name type="scientific">Choristoneura fumiferana</name>
    <name type="common">Spruce budworm moth</name>
    <name type="synonym">Archips fumiferana</name>
    <dbReference type="NCBI Taxonomy" id="7141"/>
    <lineage>
        <taxon>Eukaryota</taxon>
        <taxon>Metazoa</taxon>
        <taxon>Ecdysozoa</taxon>
        <taxon>Arthropoda</taxon>
        <taxon>Hexapoda</taxon>
        <taxon>Insecta</taxon>
        <taxon>Pterygota</taxon>
        <taxon>Neoptera</taxon>
        <taxon>Endopterygota</taxon>
        <taxon>Lepidoptera</taxon>
        <taxon>Glossata</taxon>
        <taxon>Ditrysia</taxon>
        <taxon>Tortricoidea</taxon>
        <taxon>Tortricidae</taxon>
        <taxon>Tortricinae</taxon>
        <taxon>Choristoneura</taxon>
    </lineage>
</organism>
<protein>
    <submittedName>
        <fullName evidence="1">Uncharacterized protein</fullName>
    </submittedName>
</protein>
<comment type="caution">
    <text evidence="1">The sequence shown here is derived from an EMBL/GenBank/DDBJ whole genome shotgun (WGS) entry which is preliminary data.</text>
</comment>
<gene>
    <name evidence="1" type="ORF">MSG28_002323</name>
</gene>
<evidence type="ECO:0000313" key="2">
    <source>
        <dbReference type="Proteomes" id="UP001064048"/>
    </source>
</evidence>
<keyword evidence="2" id="KW-1185">Reference proteome</keyword>
<name>A0ACC0JV30_CHOFU</name>
<evidence type="ECO:0000313" key="1">
    <source>
        <dbReference type="EMBL" id="KAI8428029.1"/>
    </source>
</evidence>
<sequence>MLIEYVAWLYGHQFLRFPRDRLHDYENFLATLLMTKAIRSPTLVVRAFNVEIARVQDQTTDPQTALFRLQFWQDTLSAIFKKDQTLRNVPANPVAQELFKIYMARGITAVGRPPTICSSCLAIWTDNIVRVAGNQWMQVGSCHSLWHSKLRPLCSSGCLSADDDDEQFKLP</sequence>
<dbReference type="Proteomes" id="UP001064048">
    <property type="component" value="Chromosome 3"/>
</dbReference>
<dbReference type="EMBL" id="CM046103">
    <property type="protein sequence ID" value="KAI8428029.1"/>
    <property type="molecule type" value="Genomic_DNA"/>
</dbReference>
<proteinExistence type="predicted"/>
<accession>A0ACC0JV30</accession>